<name>A0ABY8WU10_9BACT</name>
<reference evidence="1 2" key="1">
    <citation type="journal article" date="2023" name="Cell">
        <title>Genetic manipulation of Patescibacteria provides mechanistic insights into microbial dark matter and the epibiotic lifestyle.</title>
        <authorList>
            <person name="Wang Y."/>
            <person name="Gallagher L.A."/>
            <person name="Andrade P.A."/>
            <person name="Liu A."/>
            <person name="Humphreys I.R."/>
            <person name="Turkarslan S."/>
            <person name="Cutler K.J."/>
            <person name="Arrieta-Ortiz M.L."/>
            <person name="Li Y."/>
            <person name="Radey M.C."/>
            <person name="McLean J.S."/>
            <person name="Cong Q."/>
            <person name="Baker D."/>
            <person name="Baliga N.S."/>
            <person name="Peterson S.B."/>
            <person name="Mougous J.D."/>
        </authorList>
    </citation>
    <scope>NUCLEOTIDE SEQUENCE [LARGE SCALE GENOMIC DNA]</scope>
    <source>
        <strain evidence="1 2">ML1</strain>
    </source>
</reference>
<proteinExistence type="predicted"/>
<dbReference type="EMBL" id="CP124550">
    <property type="protein sequence ID" value="WIO45893.1"/>
    <property type="molecule type" value="Genomic_DNA"/>
</dbReference>
<gene>
    <name evidence="1" type="ORF">SEML1_0263</name>
</gene>
<protein>
    <submittedName>
        <fullName evidence="1">Uncharacterized protein</fullName>
    </submittedName>
</protein>
<accession>A0ABY8WU10</accession>
<dbReference type="Proteomes" id="UP001177295">
    <property type="component" value="Chromosome"/>
</dbReference>
<evidence type="ECO:0000313" key="2">
    <source>
        <dbReference type="Proteomes" id="UP001177295"/>
    </source>
</evidence>
<evidence type="ECO:0000313" key="1">
    <source>
        <dbReference type="EMBL" id="WIO45893.1"/>
    </source>
</evidence>
<organism evidence="1 2">
    <name type="scientific">Candidatus Southlakia epibionticum</name>
    <dbReference type="NCBI Taxonomy" id="3043284"/>
    <lineage>
        <taxon>Bacteria</taxon>
        <taxon>Candidatus Saccharimonadota</taxon>
        <taxon>Candidatus Saccharimonadia</taxon>
        <taxon>Candidatus Saccharimonadales</taxon>
        <taxon>Candidatus Saccharimonadaceae</taxon>
        <taxon>Candidatus Southlakia</taxon>
    </lineage>
</organism>
<sequence length="170" mass="18555">MNSETPVFVTVRSCFNEESDPDAFRTSVVYDVKVSEGDVLKEVNMIVGDSSGHGELLKEAIDEIDEISTSGTFDTSSELACDEIAVRSWGDPQDSQGNPGYGETIIGIGYEDERQEINHADQAVLKCLGSVAAFVTLDVPMQKLMDDEVIVVSPDDIEEANEKYPVEISQ</sequence>
<keyword evidence="2" id="KW-1185">Reference proteome</keyword>